<evidence type="ECO:0000313" key="1">
    <source>
        <dbReference type="EMBL" id="MPN18934.1"/>
    </source>
</evidence>
<comment type="caution">
    <text evidence="1">The sequence shown here is derived from an EMBL/GenBank/DDBJ whole genome shotgun (WGS) entry which is preliminary data.</text>
</comment>
<name>A0A645G473_9ZZZZ</name>
<gene>
    <name evidence="1" type="ORF">SDC9_166299</name>
</gene>
<dbReference type="EMBL" id="VSSQ01066379">
    <property type="protein sequence ID" value="MPN18934.1"/>
    <property type="molecule type" value="Genomic_DNA"/>
</dbReference>
<accession>A0A645G473</accession>
<proteinExistence type="predicted"/>
<reference evidence="1" key="1">
    <citation type="submission" date="2019-08" db="EMBL/GenBank/DDBJ databases">
        <authorList>
            <person name="Kucharzyk K."/>
            <person name="Murdoch R.W."/>
            <person name="Higgins S."/>
            <person name="Loffler F."/>
        </authorList>
    </citation>
    <scope>NUCLEOTIDE SEQUENCE</scope>
</reference>
<sequence>MAFPALFVPVHEIDEFFYRMRTVAHDHGGQTFGDGADRIVDHQNPKIPAGNVFFHDNAVAEFAGFLKRLFDFLLRIQVEEYALALIAVERLQNNGKSDLLRRYRG</sequence>
<organism evidence="1">
    <name type="scientific">bioreactor metagenome</name>
    <dbReference type="NCBI Taxonomy" id="1076179"/>
    <lineage>
        <taxon>unclassified sequences</taxon>
        <taxon>metagenomes</taxon>
        <taxon>ecological metagenomes</taxon>
    </lineage>
</organism>
<dbReference type="AlphaFoldDB" id="A0A645G473"/>
<protein>
    <submittedName>
        <fullName evidence="1">Uncharacterized protein</fullName>
    </submittedName>
</protein>